<feature type="region of interest" description="Disordered" evidence="3">
    <location>
        <begin position="263"/>
        <end position="303"/>
    </location>
</feature>
<dbReference type="GO" id="GO:0005856">
    <property type="term" value="C:cytoskeleton"/>
    <property type="evidence" value="ECO:0007669"/>
    <property type="project" value="UniProtKB-ARBA"/>
</dbReference>
<dbReference type="InterPro" id="IPR025252">
    <property type="entry name" value="DUF4200"/>
</dbReference>
<feature type="coiled-coil region" evidence="2">
    <location>
        <begin position="35"/>
        <end position="132"/>
    </location>
</feature>
<dbReference type="GeneID" id="5021758"/>
<accession>A0CCQ9</accession>
<keyword evidence="1 2" id="KW-0175">Coiled coil</keyword>
<evidence type="ECO:0000313" key="5">
    <source>
        <dbReference type="EMBL" id="CAK68576.1"/>
    </source>
</evidence>
<feature type="domain" description="DUF4200" evidence="4">
    <location>
        <begin position="24"/>
        <end position="141"/>
    </location>
</feature>
<reference evidence="5 6" key="1">
    <citation type="journal article" date="2006" name="Nature">
        <title>Global trends of whole-genome duplications revealed by the ciliate Paramecium tetraurelia.</title>
        <authorList>
            <consortium name="Genoscope"/>
            <person name="Aury J.-M."/>
            <person name="Jaillon O."/>
            <person name="Duret L."/>
            <person name="Noel B."/>
            <person name="Jubin C."/>
            <person name="Porcel B.M."/>
            <person name="Segurens B."/>
            <person name="Daubin V."/>
            <person name="Anthouard V."/>
            <person name="Aiach N."/>
            <person name="Arnaiz O."/>
            <person name="Billaut A."/>
            <person name="Beisson J."/>
            <person name="Blanc I."/>
            <person name="Bouhouche K."/>
            <person name="Camara F."/>
            <person name="Duharcourt S."/>
            <person name="Guigo R."/>
            <person name="Gogendeau D."/>
            <person name="Katinka M."/>
            <person name="Keller A.-M."/>
            <person name="Kissmehl R."/>
            <person name="Klotz C."/>
            <person name="Koll F."/>
            <person name="Le Moue A."/>
            <person name="Lepere C."/>
            <person name="Malinsky S."/>
            <person name="Nowacki M."/>
            <person name="Nowak J.K."/>
            <person name="Plattner H."/>
            <person name="Poulain J."/>
            <person name="Ruiz F."/>
            <person name="Serrano V."/>
            <person name="Zagulski M."/>
            <person name="Dessen P."/>
            <person name="Betermier M."/>
            <person name="Weissenbach J."/>
            <person name="Scarpelli C."/>
            <person name="Schachter V."/>
            <person name="Sperling L."/>
            <person name="Meyer E."/>
            <person name="Cohen J."/>
            <person name="Wincker P."/>
        </authorList>
    </citation>
    <scope>NUCLEOTIDE SEQUENCE [LARGE SCALE GENOMIC DNA]</scope>
    <source>
        <strain evidence="5 6">Stock d4-2</strain>
    </source>
</reference>
<dbReference type="InParanoid" id="A0CCQ9"/>
<proteinExistence type="predicted"/>
<dbReference type="EMBL" id="CT868061">
    <property type="protein sequence ID" value="CAK68576.1"/>
    <property type="molecule type" value="Genomic_DNA"/>
</dbReference>
<dbReference type="AlphaFoldDB" id="A0CCQ9"/>
<dbReference type="RefSeq" id="XP_001435973.1">
    <property type="nucleotide sequence ID" value="XM_001435936.1"/>
</dbReference>
<name>A0CCQ9_PARTE</name>
<dbReference type="OMA" id="RCTSGIH"/>
<sequence>MNKQEKRKLPNHLQYDTVSPATKLLEKRRKMYEVHEAFEAQREEFKKQEDKFKLEEEKIRQKDMEIQESLIKFCKFLQDNEAKKKRAEGRLEEERRQKLQKEKEIQDLNGQLQELEKKQQKLEKKVTSMKKYEEYLDSVAKQYPEQYHDMASILERHSTLSSQNQKLVEEHQLMEKTYETEKYVSTQTEKDKNHEILQFNNDIKELQKKLEEKIVERNQLQQLVEASANEASSKNLSLGRILMAIDNLFNRCQEGTQKIKHELEEAKQDNNKKDDKKTKKDDSKKQQNKDEYKVEEEDNYEVKSQQAMQKLKIISLYLNDFKKIIQGCKEDYKKAQNK</sequence>
<dbReference type="InterPro" id="IPR051147">
    <property type="entry name" value="CFAP_domain-containing"/>
</dbReference>
<evidence type="ECO:0000256" key="1">
    <source>
        <dbReference type="ARBA" id="ARBA00023054"/>
    </source>
</evidence>
<feature type="coiled-coil region" evidence="2">
    <location>
        <begin position="189"/>
        <end position="230"/>
    </location>
</feature>
<dbReference type="HOGENOM" id="CLU_061472_2_0_1"/>
<dbReference type="OrthoDB" id="10264298at2759"/>
<dbReference type="PANTHER" id="PTHR21683">
    <property type="entry name" value="COILED-COIL DOMAIN-CONTAINING PROTEIN 42 LIKE-2-LIKE-RELATED"/>
    <property type="match status" value="1"/>
</dbReference>
<evidence type="ECO:0000259" key="4">
    <source>
        <dbReference type="Pfam" id="PF13863"/>
    </source>
</evidence>
<dbReference type="KEGG" id="ptm:GSPATT00037361001"/>
<keyword evidence="6" id="KW-1185">Reference proteome</keyword>
<dbReference type="Pfam" id="PF13863">
    <property type="entry name" value="DUF4200"/>
    <property type="match status" value="1"/>
</dbReference>
<feature type="compositionally biased region" description="Basic and acidic residues" evidence="3">
    <location>
        <begin position="263"/>
        <end position="292"/>
    </location>
</feature>
<evidence type="ECO:0000256" key="3">
    <source>
        <dbReference type="SAM" id="MobiDB-lite"/>
    </source>
</evidence>
<gene>
    <name evidence="5" type="ORF">GSPATT00037361001</name>
</gene>
<protein>
    <recommendedName>
        <fullName evidence="4">DUF4200 domain-containing protein</fullName>
    </recommendedName>
</protein>
<dbReference type="eggNOG" id="ENOG502QRZS">
    <property type="taxonomic scope" value="Eukaryota"/>
</dbReference>
<dbReference type="Proteomes" id="UP000000600">
    <property type="component" value="Unassembled WGS sequence"/>
</dbReference>
<dbReference type="STRING" id="5888.A0CCQ9"/>
<evidence type="ECO:0000313" key="6">
    <source>
        <dbReference type="Proteomes" id="UP000000600"/>
    </source>
</evidence>
<evidence type="ECO:0000256" key="2">
    <source>
        <dbReference type="SAM" id="Coils"/>
    </source>
</evidence>
<dbReference type="PANTHER" id="PTHR21683:SF2">
    <property type="entry name" value="COILED-COIL DOMAIN-CONTAINING PROTEIN 42 LIKE-2-LIKE"/>
    <property type="match status" value="1"/>
</dbReference>
<organism evidence="5 6">
    <name type="scientific">Paramecium tetraurelia</name>
    <dbReference type="NCBI Taxonomy" id="5888"/>
    <lineage>
        <taxon>Eukaryota</taxon>
        <taxon>Sar</taxon>
        <taxon>Alveolata</taxon>
        <taxon>Ciliophora</taxon>
        <taxon>Intramacronucleata</taxon>
        <taxon>Oligohymenophorea</taxon>
        <taxon>Peniculida</taxon>
        <taxon>Parameciidae</taxon>
        <taxon>Paramecium</taxon>
    </lineage>
</organism>